<gene>
    <name evidence="5" type="primary">LOC110801739</name>
</gene>
<dbReference type="Gene3D" id="3.30.497.10">
    <property type="entry name" value="Antithrombin, subunit I, domain 2"/>
    <property type="match status" value="3"/>
</dbReference>
<dbReference type="InterPro" id="IPR036186">
    <property type="entry name" value="Serpin_sf"/>
</dbReference>
<dbReference type="InterPro" id="IPR023796">
    <property type="entry name" value="Serpin_dom"/>
</dbReference>
<name>A0ABM3RT08_SPIOL</name>
<dbReference type="GeneID" id="110801739"/>
<dbReference type="SUPFAM" id="SSF56574">
    <property type="entry name" value="Serpins"/>
    <property type="match status" value="1"/>
</dbReference>
<dbReference type="PROSITE" id="PS00284">
    <property type="entry name" value="SERPIN"/>
    <property type="match status" value="1"/>
</dbReference>
<comment type="similarity">
    <text evidence="1 2">Belongs to the serpin family.</text>
</comment>
<dbReference type="PANTHER" id="PTHR11461:SF315">
    <property type="entry name" value="SERPIN-Z3-LIKE"/>
    <property type="match status" value="1"/>
</dbReference>
<keyword evidence="4" id="KW-1185">Reference proteome</keyword>
<dbReference type="InterPro" id="IPR042185">
    <property type="entry name" value="Serpin_sf_2"/>
</dbReference>
<reference evidence="5" key="2">
    <citation type="submission" date="2025-08" db="UniProtKB">
        <authorList>
            <consortium name="RefSeq"/>
        </authorList>
    </citation>
    <scope>IDENTIFICATION</scope>
    <source>
        <tissue evidence="5">Leaf</tissue>
    </source>
</reference>
<evidence type="ECO:0000259" key="3">
    <source>
        <dbReference type="SMART" id="SM00093"/>
    </source>
</evidence>
<dbReference type="InterPro" id="IPR023795">
    <property type="entry name" value="Serpin_CS"/>
</dbReference>
<accession>A0ABM3RT08</accession>
<sequence>MTTNCPTNRNKLKRDDKLHEYDYDANMGLVEKKQPTQHRRYSNILHGGRLRLTMKFGLNVANNILQQSLTTTANGGPKNVVCSPISIDAVLNIIALGAKGPTLDQLIELLGYQGTDDFNGVASLLAGVLKEPKDGDGLGITFVNALWIDKCYTLNSSFQKVDEVVKEVNKWAEKTSKGLFKSLLSKNAFSKDTILLLVNALYFKGTWVEKFKQEKTKDRNFYLLNGNKSGVPFMNKACQKSFSMYIFLPKTKDGLPNLLDKMIQMDSINMFRYKIKLKYEKIDKLSIPKFSSECELQISDIMKKLGLTLPFDRNCKDLTGIVNSPSKEEEVYVSDIIQNCRVEVDEQGTKAAAFTRARMMVGCSWPPPPPPPRGEARIPHIASPMPPPPIKFVADHPFLFMIREDISGAILFVGTMLNPLQT</sequence>
<dbReference type="InterPro" id="IPR042178">
    <property type="entry name" value="Serpin_sf_1"/>
</dbReference>
<organism evidence="4 5">
    <name type="scientific">Spinacia oleracea</name>
    <name type="common">Spinach</name>
    <dbReference type="NCBI Taxonomy" id="3562"/>
    <lineage>
        <taxon>Eukaryota</taxon>
        <taxon>Viridiplantae</taxon>
        <taxon>Streptophyta</taxon>
        <taxon>Embryophyta</taxon>
        <taxon>Tracheophyta</taxon>
        <taxon>Spermatophyta</taxon>
        <taxon>Magnoliopsida</taxon>
        <taxon>eudicotyledons</taxon>
        <taxon>Gunneridae</taxon>
        <taxon>Pentapetalae</taxon>
        <taxon>Caryophyllales</taxon>
        <taxon>Chenopodiaceae</taxon>
        <taxon>Chenopodioideae</taxon>
        <taxon>Anserineae</taxon>
        <taxon>Spinacia</taxon>
    </lineage>
</organism>
<dbReference type="SMART" id="SM00093">
    <property type="entry name" value="SERPIN"/>
    <property type="match status" value="1"/>
</dbReference>
<protein>
    <submittedName>
        <fullName evidence="5">Serpin-Z10-like</fullName>
    </submittedName>
</protein>
<evidence type="ECO:0000256" key="2">
    <source>
        <dbReference type="RuleBase" id="RU000411"/>
    </source>
</evidence>
<dbReference type="Pfam" id="PF00079">
    <property type="entry name" value="Serpin"/>
    <property type="match status" value="2"/>
</dbReference>
<feature type="domain" description="Serpin" evidence="3">
    <location>
        <begin position="62"/>
        <end position="419"/>
    </location>
</feature>
<evidence type="ECO:0000313" key="5">
    <source>
        <dbReference type="RefSeq" id="XP_056698766.1"/>
    </source>
</evidence>
<dbReference type="InterPro" id="IPR000215">
    <property type="entry name" value="Serpin_fam"/>
</dbReference>
<reference evidence="4" key="1">
    <citation type="journal article" date="2021" name="Nat. Commun.">
        <title>Genomic analyses provide insights into spinach domestication and the genetic basis of agronomic traits.</title>
        <authorList>
            <person name="Cai X."/>
            <person name="Sun X."/>
            <person name="Xu C."/>
            <person name="Sun H."/>
            <person name="Wang X."/>
            <person name="Ge C."/>
            <person name="Zhang Z."/>
            <person name="Wang Q."/>
            <person name="Fei Z."/>
            <person name="Jiao C."/>
            <person name="Wang Q."/>
        </authorList>
    </citation>
    <scope>NUCLEOTIDE SEQUENCE [LARGE SCALE GENOMIC DNA]</scope>
    <source>
        <strain evidence="4">cv. Varoflay</strain>
    </source>
</reference>
<evidence type="ECO:0000313" key="4">
    <source>
        <dbReference type="Proteomes" id="UP000813463"/>
    </source>
</evidence>
<dbReference type="Gene3D" id="2.30.39.10">
    <property type="entry name" value="Alpha-1-antitrypsin, domain 1"/>
    <property type="match status" value="2"/>
</dbReference>
<dbReference type="PANTHER" id="PTHR11461">
    <property type="entry name" value="SERINE PROTEASE INHIBITOR, SERPIN"/>
    <property type="match status" value="1"/>
</dbReference>
<evidence type="ECO:0000256" key="1">
    <source>
        <dbReference type="ARBA" id="ARBA00009500"/>
    </source>
</evidence>
<proteinExistence type="inferred from homology"/>
<dbReference type="RefSeq" id="XP_056698766.1">
    <property type="nucleotide sequence ID" value="XM_056842788.1"/>
</dbReference>
<dbReference type="Proteomes" id="UP000813463">
    <property type="component" value="Chromosome 4"/>
</dbReference>